<dbReference type="Pfam" id="PF03576">
    <property type="entry name" value="Peptidase_S58"/>
    <property type="match status" value="1"/>
</dbReference>
<dbReference type="InterPro" id="IPR016117">
    <property type="entry name" value="ArgJ-like_dom_sf"/>
</dbReference>
<dbReference type="PANTHER" id="PTHR36512">
    <property type="entry name" value="D-AMINOPEPTIDASE"/>
    <property type="match status" value="1"/>
</dbReference>
<dbReference type="GO" id="GO:0004177">
    <property type="term" value="F:aminopeptidase activity"/>
    <property type="evidence" value="ECO:0007669"/>
    <property type="project" value="UniProtKB-KW"/>
</dbReference>
<evidence type="ECO:0000256" key="1">
    <source>
        <dbReference type="ARBA" id="ARBA00007068"/>
    </source>
</evidence>
<dbReference type="RefSeq" id="WP_183415536.1">
    <property type="nucleotide sequence ID" value="NZ_JACHXA010000002.1"/>
</dbReference>
<dbReference type="Gene3D" id="3.60.70.12">
    <property type="entry name" value="L-amino peptidase D-ALA esterase/amidase"/>
    <property type="match status" value="1"/>
</dbReference>
<dbReference type="AlphaFoldDB" id="A0A839SPK3"/>
<evidence type="ECO:0000313" key="2">
    <source>
        <dbReference type="EMBL" id="MBB3064741.1"/>
    </source>
</evidence>
<protein>
    <submittedName>
        <fullName evidence="2">L-aminopeptidase/D-esterase-like protein</fullName>
    </submittedName>
</protein>
<comment type="similarity">
    <text evidence="1">Belongs to the peptidase S58 family.</text>
</comment>
<gene>
    <name evidence="2" type="ORF">FHR98_001013</name>
</gene>
<dbReference type="SUPFAM" id="SSF56266">
    <property type="entry name" value="DmpA/ArgJ-like"/>
    <property type="match status" value="1"/>
</dbReference>
<reference evidence="2 3" key="1">
    <citation type="submission" date="2020-08" db="EMBL/GenBank/DDBJ databases">
        <title>Genomic Encyclopedia of Type Strains, Phase III (KMG-III): the genomes of soil and plant-associated and newly described type strains.</title>
        <authorList>
            <person name="Whitman W."/>
        </authorList>
    </citation>
    <scope>NUCLEOTIDE SEQUENCE [LARGE SCALE GENOMIC DNA]</scope>
    <source>
        <strain evidence="2 3">CECT 8803</strain>
    </source>
</reference>
<dbReference type="Proteomes" id="UP000581135">
    <property type="component" value="Unassembled WGS sequence"/>
</dbReference>
<accession>A0A839SPK3</accession>
<name>A0A839SPK3_9PROT</name>
<dbReference type="PANTHER" id="PTHR36512:SF3">
    <property type="entry name" value="BLR5678 PROTEIN"/>
    <property type="match status" value="1"/>
</dbReference>
<proteinExistence type="inferred from homology"/>
<sequence>MTKRAREWGLPLPGTPGSFNAITDVPGVAVGYSTLIQGDGPLVIGQGPVRSGVTAILPRGLKAVGTPVFAAYHSLNGNGELSGCHWIAEGGLLEGPIAITNTHSVGAVHEGVLRWGLQQGHKRLTAWGLPVVGETYDGELNDINGFHVRPEHAMAALDAASSGVLPMGSLGGGTGMICYGYKGGSGSASRRVRVCGADYNLGVFVQANFGRRRELVVCGVPIGLELDCSDELRGKPAGSIIGVVATDAPLLPHQLRRLAQRVGLGMARSGSISHNGSGDIFLAFSTANAQAAAVRDGFATATYLANDSLDPLFEAVVEASDEAILDSIFVNEDMTGRDSNFVPALPDSVVQRVLARVAR</sequence>
<keyword evidence="3" id="KW-1185">Reference proteome</keyword>
<dbReference type="EMBL" id="JACHXA010000002">
    <property type="protein sequence ID" value="MBB3064741.1"/>
    <property type="molecule type" value="Genomic_DNA"/>
</dbReference>
<organism evidence="2 3">
    <name type="scientific">Limibacillus halophilus</name>
    <dbReference type="NCBI Taxonomy" id="1579333"/>
    <lineage>
        <taxon>Bacteria</taxon>
        <taxon>Pseudomonadati</taxon>
        <taxon>Pseudomonadota</taxon>
        <taxon>Alphaproteobacteria</taxon>
        <taxon>Rhodospirillales</taxon>
        <taxon>Rhodovibrionaceae</taxon>
        <taxon>Limibacillus</taxon>
    </lineage>
</organism>
<keyword evidence="2" id="KW-0031">Aminopeptidase</keyword>
<dbReference type="CDD" id="cd02253">
    <property type="entry name" value="DmpA"/>
    <property type="match status" value="1"/>
</dbReference>
<evidence type="ECO:0000313" key="3">
    <source>
        <dbReference type="Proteomes" id="UP000581135"/>
    </source>
</evidence>
<comment type="caution">
    <text evidence="2">The sequence shown here is derived from an EMBL/GenBank/DDBJ whole genome shotgun (WGS) entry which is preliminary data.</text>
</comment>
<dbReference type="InterPro" id="IPR005321">
    <property type="entry name" value="Peptidase_S58_DmpA"/>
</dbReference>
<keyword evidence="2" id="KW-0645">Protease</keyword>
<keyword evidence="2" id="KW-0378">Hydrolase</keyword>